<feature type="region of interest" description="Disordered" evidence="1">
    <location>
        <begin position="26"/>
        <end position="48"/>
    </location>
</feature>
<sequence length="66" mass="7301">MVGVPRQIKRPESYIARLGSSFRAKICSSPDPSQKIPGTNKFLGGRGRIIASPENNKKIRCESMHC</sequence>
<evidence type="ECO:0000313" key="3">
    <source>
        <dbReference type="Proteomes" id="UP000887159"/>
    </source>
</evidence>
<reference evidence="2" key="1">
    <citation type="submission" date="2020-08" db="EMBL/GenBank/DDBJ databases">
        <title>Multicomponent nature underlies the extraordinary mechanical properties of spider dragline silk.</title>
        <authorList>
            <person name="Kono N."/>
            <person name="Nakamura H."/>
            <person name="Mori M."/>
            <person name="Yoshida Y."/>
            <person name="Ohtoshi R."/>
            <person name="Malay A.D."/>
            <person name="Moran D.A.P."/>
            <person name="Tomita M."/>
            <person name="Numata K."/>
            <person name="Arakawa K."/>
        </authorList>
    </citation>
    <scope>NUCLEOTIDE SEQUENCE</scope>
</reference>
<name>A0A8X6RVY8_TRICX</name>
<accession>A0A8X6RVY8</accession>
<organism evidence="2 3">
    <name type="scientific">Trichonephila clavipes</name>
    <name type="common">Golden silk orbweaver</name>
    <name type="synonym">Nephila clavipes</name>
    <dbReference type="NCBI Taxonomy" id="2585209"/>
    <lineage>
        <taxon>Eukaryota</taxon>
        <taxon>Metazoa</taxon>
        <taxon>Ecdysozoa</taxon>
        <taxon>Arthropoda</taxon>
        <taxon>Chelicerata</taxon>
        <taxon>Arachnida</taxon>
        <taxon>Araneae</taxon>
        <taxon>Araneomorphae</taxon>
        <taxon>Entelegynae</taxon>
        <taxon>Araneoidea</taxon>
        <taxon>Nephilidae</taxon>
        <taxon>Trichonephila</taxon>
    </lineage>
</organism>
<evidence type="ECO:0000256" key="1">
    <source>
        <dbReference type="SAM" id="MobiDB-lite"/>
    </source>
</evidence>
<dbReference type="AlphaFoldDB" id="A0A8X6RVY8"/>
<gene>
    <name evidence="2" type="ORF">TNCV_259311</name>
</gene>
<protein>
    <submittedName>
        <fullName evidence="2">Uncharacterized protein</fullName>
    </submittedName>
</protein>
<proteinExistence type="predicted"/>
<keyword evidence="3" id="KW-1185">Reference proteome</keyword>
<dbReference type="Proteomes" id="UP000887159">
    <property type="component" value="Unassembled WGS sequence"/>
</dbReference>
<evidence type="ECO:0000313" key="2">
    <source>
        <dbReference type="EMBL" id="GFX99894.1"/>
    </source>
</evidence>
<comment type="caution">
    <text evidence="2">The sequence shown here is derived from an EMBL/GenBank/DDBJ whole genome shotgun (WGS) entry which is preliminary data.</text>
</comment>
<dbReference type="EMBL" id="BMAU01021215">
    <property type="protein sequence ID" value="GFX99894.1"/>
    <property type="molecule type" value="Genomic_DNA"/>
</dbReference>